<reference evidence="2" key="1">
    <citation type="journal article" date="2014" name="Front. Microbiol.">
        <title>High frequency of phylogenetically diverse reductive dehalogenase-homologous genes in deep subseafloor sedimentary metagenomes.</title>
        <authorList>
            <person name="Kawai M."/>
            <person name="Futagami T."/>
            <person name="Toyoda A."/>
            <person name="Takaki Y."/>
            <person name="Nishi S."/>
            <person name="Hori S."/>
            <person name="Arai W."/>
            <person name="Tsubouchi T."/>
            <person name="Morono Y."/>
            <person name="Uchiyama I."/>
            <person name="Ito T."/>
            <person name="Fujiyama A."/>
            <person name="Inagaki F."/>
            <person name="Takami H."/>
        </authorList>
    </citation>
    <scope>NUCLEOTIDE SEQUENCE</scope>
    <source>
        <strain evidence="2">Expedition CK06-06</strain>
    </source>
</reference>
<feature type="non-terminal residue" evidence="2">
    <location>
        <position position="264"/>
    </location>
</feature>
<dbReference type="AlphaFoldDB" id="X0VIK6"/>
<evidence type="ECO:0000313" key="2">
    <source>
        <dbReference type="EMBL" id="GAG11007.1"/>
    </source>
</evidence>
<dbReference type="InterPro" id="IPR011050">
    <property type="entry name" value="Pectin_lyase_fold/virulence"/>
</dbReference>
<proteinExistence type="predicted"/>
<feature type="non-terminal residue" evidence="2">
    <location>
        <position position="1"/>
    </location>
</feature>
<dbReference type="InterPro" id="IPR039448">
    <property type="entry name" value="Beta_helix"/>
</dbReference>
<accession>X0VIK6</accession>
<dbReference type="InterPro" id="IPR012334">
    <property type="entry name" value="Pectin_lyas_fold"/>
</dbReference>
<dbReference type="Pfam" id="PF13229">
    <property type="entry name" value="Beta_helix"/>
    <property type="match status" value="1"/>
</dbReference>
<dbReference type="EMBL" id="BARS01028654">
    <property type="protein sequence ID" value="GAG11007.1"/>
    <property type="molecule type" value="Genomic_DNA"/>
</dbReference>
<name>X0VIK6_9ZZZZ</name>
<comment type="caution">
    <text evidence="2">The sequence shown here is derived from an EMBL/GenBank/DDBJ whole genome shotgun (WGS) entry which is preliminary data.</text>
</comment>
<feature type="domain" description="Right handed beta helix" evidence="1">
    <location>
        <begin position="14"/>
        <end position="114"/>
    </location>
</feature>
<gene>
    <name evidence="2" type="ORF">S01H1_44889</name>
</gene>
<organism evidence="2">
    <name type="scientific">marine sediment metagenome</name>
    <dbReference type="NCBI Taxonomy" id="412755"/>
    <lineage>
        <taxon>unclassified sequences</taxon>
        <taxon>metagenomes</taxon>
        <taxon>ecological metagenomes</taxon>
    </lineage>
</organism>
<protein>
    <recommendedName>
        <fullName evidence="1">Right handed beta helix domain-containing protein</fullName>
    </recommendedName>
</protein>
<dbReference type="SUPFAM" id="SSF51126">
    <property type="entry name" value="Pectin lyase-like"/>
    <property type="match status" value="1"/>
</dbReference>
<dbReference type="Gene3D" id="2.160.20.10">
    <property type="entry name" value="Single-stranded right-handed beta-helix, Pectin lyase-like"/>
    <property type="match status" value="1"/>
</dbReference>
<sequence>TDNLAFDAFWAWGNGGGLYCRSAFPTIVNNTITKNVAAEDGGGIVCSRSSPNITNNTISDNEAGQTGGGIACIRESSPIISNNTVTDNSAGSGGGIHCDESSPSLSHNDFWNNTPDDYYGCGPGDGDISQDPMYVDPGGGDYHLSGGSQCVDVGDGSAPDLPYQDFDGDPRMCDGDGDAVAIVDIGADEYREEYEWNRAPAEWFMQGWDWFSIPLVPRWSADASDVLGFDCENRLFGWDDAEKTFLLYPDDFEDLAVGPNYVLL</sequence>
<evidence type="ECO:0000259" key="1">
    <source>
        <dbReference type="Pfam" id="PF13229"/>
    </source>
</evidence>